<feature type="chain" id="PRO_5028333258" evidence="1">
    <location>
        <begin position="23"/>
        <end position="177"/>
    </location>
</feature>
<feature type="signal peptide" evidence="1">
    <location>
        <begin position="1"/>
        <end position="22"/>
    </location>
</feature>
<proteinExistence type="predicted"/>
<dbReference type="GeneID" id="109476293"/>
<evidence type="ECO:0000256" key="1">
    <source>
        <dbReference type="SAM" id="SignalP"/>
    </source>
</evidence>
<evidence type="ECO:0000313" key="2">
    <source>
        <dbReference type="Proteomes" id="UP000515135"/>
    </source>
</evidence>
<sequence length="177" mass="18893">MKLQSFLPILAVLVALAIVNNAQVTENTTAPLGCPCYFNTSRWDPACCNVPAAGSEVTDQTLFCPACVSVNTREECLQAPLQLCANLTESYCVTTVLKLADLDEAWTNRCESKETCLQEKEDNDRLCNLGSKTYTCVSCCNANGCVGGGGGATTLRVSLVAMATVTFLTTMKNALDL</sequence>
<evidence type="ECO:0000313" key="3">
    <source>
        <dbReference type="RefSeq" id="XP_019632764.1"/>
    </source>
</evidence>
<name>A0A6P4ZFP1_BRABE</name>
<dbReference type="AlphaFoldDB" id="A0A6P4ZFP1"/>
<keyword evidence="1" id="KW-0732">Signal</keyword>
<dbReference type="Proteomes" id="UP000515135">
    <property type="component" value="Unplaced"/>
</dbReference>
<keyword evidence="2" id="KW-1185">Reference proteome</keyword>
<gene>
    <name evidence="3" type="primary">LOC109476293</name>
</gene>
<reference evidence="3" key="1">
    <citation type="submission" date="2025-08" db="UniProtKB">
        <authorList>
            <consortium name="RefSeq"/>
        </authorList>
    </citation>
    <scope>IDENTIFICATION</scope>
    <source>
        <tissue evidence="3">Gonad</tissue>
    </source>
</reference>
<accession>A0A6P4ZFP1</accession>
<protein>
    <submittedName>
        <fullName evidence="3">Uncharacterized protein LOC109476293 isoform X2</fullName>
    </submittedName>
</protein>
<dbReference type="OrthoDB" id="442066at2759"/>
<dbReference type="RefSeq" id="XP_019632764.1">
    <property type="nucleotide sequence ID" value="XM_019777205.1"/>
</dbReference>
<organism evidence="2 3">
    <name type="scientific">Branchiostoma belcheri</name>
    <name type="common">Amphioxus</name>
    <dbReference type="NCBI Taxonomy" id="7741"/>
    <lineage>
        <taxon>Eukaryota</taxon>
        <taxon>Metazoa</taxon>
        <taxon>Chordata</taxon>
        <taxon>Cephalochordata</taxon>
        <taxon>Leptocardii</taxon>
        <taxon>Amphioxiformes</taxon>
        <taxon>Branchiostomatidae</taxon>
        <taxon>Branchiostoma</taxon>
    </lineage>
</organism>